<evidence type="ECO:0000256" key="2">
    <source>
        <dbReference type="ARBA" id="ARBA00023015"/>
    </source>
</evidence>
<sequence length="276" mass="30760">MMKLKRSARIAELTRIFIENPRTPFQLSYFSEQFDVAKSSISEDIAILEEYFRERGLGEVITTAGASGGVKYIPRLKIEEAREWMLHEIERLAVPERILPGGFLYMSDLLGETSFIRGVGKIFAEAFAEVKADMILTVETKGIPIALATALYLNIPMVVVRRDNKVTEGTTVSVNYVSGSSGRIQTMSLSRRSVPQNSRVLILDDFMKAGGTTKGMINMLKEFHAECVGVGVLVEMAEPVEKLVTDYISLAKLSEVDEVKQTISVELGSFFKIFEK</sequence>
<dbReference type="Proteomes" id="UP000095255">
    <property type="component" value="Unassembled WGS sequence"/>
</dbReference>
<dbReference type="InterPro" id="IPR029057">
    <property type="entry name" value="PRTase-like"/>
</dbReference>
<dbReference type="InterPro" id="IPR036388">
    <property type="entry name" value="WH-like_DNA-bd_sf"/>
</dbReference>
<keyword evidence="9" id="KW-1185">Reference proteome</keyword>
<reference evidence="8 9" key="1">
    <citation type="submission" date="2016-09" db="EMBL/GenBank/DDBJ databases">
        <title>Desulfuribacillus arsenicus sp. nov., an obligately anaerobic, dissimilatory arsenic- and antimonate-reducing bacterium isolated from anoxic sediments.</title>
        <authorList>
            <person name="Abin C.A."/>
            <person name="Hollibaugh J.T."/>
        </authorList>
    </citation>
    <scope>NUCLEOTIDE SEQUENCE [LARGE SCALE GENOMIC DNA]</scope>
    <source>
        <strain evidence="8 9">MLFW-2</strain>
    </source>
</reference>
<dbReference type="AlphaFoldDB" id="A0A1E5L2J0"/>
<accession>A0A1E5L2J0</accession>
<dbReference type="InterPro" id="IPR000836">
    <property type="entry name" value="PRTase_dom"/>
</dbReference>
<evidence type="ECO:0000256" key="1">
    <source>
        <dbReference type="ARBA" id="ARBA00011738"/>
    </source>
</evidence>
<dbReference type="NCBIfam" id="TIGR01743">
    <property type="entry name" value="purR_Bsub"/>
    <property type="match status" value="1"/>
</dbReference>
<comment type="caution">
    <text evidence="8">The sequence shown here is derived from an EMBL/GenBank/DDBJ whole genome shotgun (WGS) entry which is preliminary data.</text>
</comment>
<dbReference type="SUPFAM" id="SSF46785">
    <property type="entry name" value="Winged helix' DNA-binding domain"/>
    <property type="match status" value="1"/>
</dbReference>
<dbReference type="PANTHER" id="PTHR43864">
    <property type="entry name" value="HYPOXANTHINE/GUANINE PHOSPHORIBOSYLTRANSFERASE"/>
    <property type="match status" value="1"/>
</dbReference>
<dbReference type="GO" id="GO:0045892">
    <property type="term" value="P:negative regulation of DNA-templated transcription"/>
    <property type="evidence" value="ECO:0007669"/>
    <property type="project" value="InterPro"/>
</dbReference>
<dbReference type="STRING" id="1390249.BHU72_11055"/>
<evidence type="ECO:0000313" key="8">
    <source>
        <dbReference type="EMBL" id="OEH84336.1"/>
    </source>
</evidence>
<evidence type="ECO:0000259" key="6">
    <source>
        <dbReference type="Pfam" id="PF00156"/>
    </source>
</evidence>
<comment type="similarity">
    <text evidence="5">Belongs to the purine/pyrimidine phosphoribosyltransferase family. PurR subfamily.</text>
</comment>
<comment type="subunit">
    <text evidence="1">Homodimer.</text>
</comment>
<keyword evidence="3" id="KW-0238">DNA-binding</keyword>
<dbReference type="CDD" id="cd06223">
    <property type="entry name" value="PRTases_typeI"/>
    <property type="match status" value="1"/>
</dbReference>
<dbReference type="InterPro" id="IPR050118">
    <property type="entry name" value="Pur/Pyrimidine_PRTase"/>
</dbReference>
<dbReference type="OrthoDB" id="4213751at2"/>
<evidence type="ECO:0000259" key="7">
    <source>
        <dbReference type="Pfam" id="PF09182"/>
    </source>
</evidence>
<dbReference type="RefSeq" id="WP_069703319.1">
    <property type="nucleotide sequence ID" value="NZ_MJAT01000039.1"/>
</dbReference>
<protein>
    <submittedName>
        <fullName evidence="8">Pur operon repressor</fullName>
    </submittedName>
</protein>
<dbReference type="InterPro" id="IPR036390">
    <property type="entry name" value="WH_DNA-bd_sf"/>
</dbReference>
<evidence type="ECO:0000256" key="5">
    <source>
        <dbReference type="ARBA" id="ARBA00049656"/>
    </source>
</evidence>
<feature type="domain" description="Phosphoribosyltransferase" evidence="6">
    <location>
        <begin position="114"/>
        <end position="254"/>
    </location>
</feature>
<dbReference type="EMBL" id="MJAT01000039">
    <property type="protein sequence ID" value="OEH84336.1"/>
    <property type="molecule type" value="Genomic_DNA"/>
</dbReference>
<dbReference type="Pfam" id="PF00156">
    <property type="entry name" value="Pribosyltran"/>
    <property type="match status" value="1"/>
</dbReference>
<dbReference type="InterPro" id="IPR015265">
    <property type="entry name" value="PuR_N"/>
</dbReference>
<dbReference type="InterPro" id="IPR010078">
    <property type="entry name" value="PurR_Bsub"/>
</dbReference>
<dbReference type="GO" id="GO:0003677">
    <property type="term" value="F:DNA binding"/>
    <property type="evidence" value="ECO:0007669"/>
    <property type="project" value="UniProtKB-KW"/>
</dbReference>
<feature type="domain" description="Bacterial purine repressor N-terminal" evidence="7">
    <location>
        <begin position="5"/>
        <end position="74"/>
    </location>
</feature>
<keyword evidence="2" id="KW-0805">Transcription regulation</keyword>
<dbReference type="SUPFAM" id="SSF53271">
    <property type="entry name" value="PRTase-like"/>
    <property type="match status" value="1"/>
</dbReference>
<dbReference type="Gene3D" id="1.10.10.10">
    <property type="entry name" value="Winged helix-like DNA-binding domain superfamily/Winged helix DNA-binding domain"/>
    <property type="match status" value="1"/>
</dbReference>
<name>A0A1E5L2J0_9FIRM</name>
<dbReference type="Gene3D" id="3.40.50.2020">
    <property type="match status" value="1"/>
</dbReference>
<dbReference type="PANTHER" id="PTHR43864:SF2">
    <property type="entry name" value="PUR OPERON REPRESSOR"/>
    <property type="match status" value="1"/>
</dbReference>
<organism evidence="8 9">
    <name type="scientific">Desulfuribacillus stibiiarsenatis</name>
    <dbReference type="NCBI Taxonomy" id="1390249"/>
    <lineage>
        <taxon>Bacteria</taxon>
        <taxon>Bacillati</taxon>
        <taxon>Bacillota</taxon>
        <taxon>Desulfuribacillia</taxon>
        <taxon>Desulfuribacillales</taxon>
        <taxon>Desulfuribacillaceae</taxon>
        <taxon>Desulfuribacillus</taxon>
    </lineage>
</organism>
<evidence type="ECO:0000313" key="9">
    <source>
        <dbReference type="Proteomes" id="UP000095255"/>
    </source>
</evidence>
<evidence type="ECO:0000256" key="4">
    <source>
        <dbReference type="ARBA" id="ARBA00023163"/>
    </source>
</evidence>
<keyword evidence="4" id="KW-0804">Transcription</keyword>
<gene>
    <name evidence="8" type="ORF">BHU72_11055</name>
</gene>
<dbReference type="Pfam" id="PF09182">
    <property type="entry name" value="PuR_N"/>
    <property type="match status" value="1"/>
</dbReference>
<proteinExistence type="inferred from homology"/>
<dbReference type="GO" id="GO:0045982">
    <property type="term" value="P:negative regulation of purine nucleobase metabolic process"/>
    <property type="evidence" value="ECO:0007669"/>
    <property type="project" value="InterPro"/>
</dbReference>
<evidence type="ECO:0000256" key="3">
    <source>
        <dbReference type="ARBA" id="ARBA00023125"/>
    </source>
</evidence>